<dbReference type="GeneID" id="17304487"/>
<dbReference type="EnsemblProtists" id="EKX47911">
    <property type="protein sequence ID" value="EKX47911"/>
    <property type="gene ID" value="GUITHDRAFT_106457"/>
</dbReference>
<accession>L1JHE5</accession>
<reference evidence="5" key="2">
    <citation type="submission" date="2012-11" db="EMBL/GenBank/DDBJ databases">
        <authorList>
            <person name="Kuo A."/>
            <person name="Curtis B.A."/>
            <person name="Tanifuji G."/>
            <person name="Burki F."/>
            <person name="Gruber A."/>
            <person name="Irimia M."/>
            <person name="Maruyama S."/>
            <person name="Arias M.C."/>
            <person name="Ball S.G."/>
            <person name="Gile G.H."/>
            <person name="Hirakawa Y."/>
            <person name="Hopkins J.F."/>
            <person name="Rensing S.A."/>
            <person name="Schmutz J."/>
            <person name="Symeonidi A."/>
            <person name="Elias M."/>
            <person name="Eveleigh R.J."/>
            <person name="Herman E.K."/>
            <person name="Klute M.J."/>
            <person name="Nakayama T."/>
            <person name="Obornik M."/>
            <person name="Reyes-Prieto A."/>
            <person name="Armbrust E.V."/>
            <person name="Aves S.J."/>
            <person name="Beiko R.G."/>
            <person name="Coutinho P."/>
            <person name="Dacks J.B."/>
            <person name="Durnford D.G."/>
            <person name="Fast N.M."/>
            <person name="Green B.R."/>
            <person name="Grisdale C."/>
            <person name="Hempe F."/>
            <person name="Henrissat B."/>
            <person name="Hoppner M.P."/>
            <person name="Ishida K.-I."/>
            <person name="Kim E."/>
            <person name="Koreny L."/>
            <person name="Kroth P.G."/>
            <person name="Liu Y."/>
            <person name="Malik S.-B."/>
            <person name="Maier U.G."/>
            <person name="McRose D."/>
            <person name="Mock T."/>
            <person name="Neilson J.A."/>
            <person name="Onodera N.T."/>
            <person name="Poole A.M."/>
            <person name="Pritham E.J."/>
            <person name="Richards T.A."/>
            <person name="Rocap G."/>
            <person name="Roy S.W."/>
            <person name="Sarai C."/>
            <person name="Schaack S."/>
            <person name="Shirato S."/>
            <person name="Slamovits C.H."/>
            <person name="Spencer D.F."/>
            <person name="Suzuki S."/>
            <person name="Worden A.Z."/>
            <person name="Zauner S."/>
            <person name="Barry K."/>
            <person name="Bell C."/>
            <person name="Bharti A.K."/>
            <person name="Crow J.A."/>
            <person name="Grimwood J."/>
            <person name="Kramer R."/>
            <person name="Lindquist E."/>
            <person name="Lucas S."/>
            <person name="Salamov A."/>
            <person name="McFadden G.I."/>
            <person name="Lane C.E."/>
            <person name="Keeling P.J."/>
            <person name="Gray M.W."/>
            <person name="Grigoriev I.V."/>
            <person name="Archibald J.M."/>
        </authorList>
    </citation>
    <scope>NUCLEOTIDE SEQUENCE</scope>
    <source>
        <strain evidence="5">CCMP2712</strain>
    </source>
</reference>
<dbReference type="RefSeq" id="XP_005834891.1">
    <property type="nucleotide sequence ID" value="XM_005834834.1"/>
</dbReference>
<protein>
    <recommendedName>
        <fullName evidence="2">PDZ domain-containing protein</fullName>
    </recommendedName>
</protein>
<evidence type="ECO:0000313" key="5">
    <source>
        <dbReference type="Proteomes" id="UP000011087"/>
    </source>
</evidence>
<dbReference type="SMART" id="SM00228">
    <property type="entry name" value="PDZ"/>
    <property type="match status" value="2"/>
</dbReference>
<organism evidence="3">
    <name type="scientific">Guillardia theta (strain CCMP2712)</name>
    <name type="common">Cryptophyte</name>
    <dbReference type="NCBI Taxonomy" id="905079"/>
    <lineage>
        <taxon>Eukaryota</taxon>
        <taxon>Cryptophyceae</taxon>
        <taxon>Pyrenomonadales</taxon>
        <taxon>Geminigeraceae</taxon>
        <taxon>Guillardia</taxon>
    </lineage>
</organism>
<gene>
    <name evidence="3" type="ORF">GUITHDRAFT_106457</name>
</gene>
<name>L1JHE5_GUITC</name>
<feature type="coiled-coil region" evidence="1">
    <location>
        <begin position="288"/>
        <end position="315"/>
    </location>
</feature>
<dbReference type="HOGENOM" id="CLU_851118_0_0_1"/>
<dbReference type="PaxDb" id="55529-EKX47911"/>
<dbReference type="AlphaFoldDB" id="L1JHE5"/>
<evidence type="ECO:0000259" key="2">
    <source>
        <dbReference type="SMART" id="SM00228"/>
    </source>
</evidence>
<dbReference type="KEGG" id="gtt:GUITHDRAFT_106457"/>
<proteinExistence type="predicted"/>
<evidence type="ECO:0000313" key="4">
    <source>
        <dbReference type="EnsemblProtists" id="EKX47911"/>
    </source>
</evidence>
<keyword evidence="1" id="KW-0175">Coiled coil</keyword>
<evidence type="ECO:0000313" key="3">
    <source>
        <dbReference type="EMBL" id="EKX47911.1"/>
    </source>
</evidence>
<dbReference type="InterPro" id="IPR036034">
    <property type="entry name" value="PDZ_sf"/>
</dbReference>
<feature type="domain" description="PDZ" evidence="2">
    <location>
        <begin position="96"/>
        <end position="166"/>
    </location>
</feature>
<dbReference type="InterPro" id="IPR001478">
    <property type="entry name" value="PDZ"/>
</dbReference>
<keyword evidence="5" id="KW-1185">Reference proteome</keyword>
<evidence type="ECO:0000256" key="1">
    <source>
        <dbReference type="SAM" id="Coils"/>
    </source>
</evidence>
<dbReference type="SUPFAM" id="SSF50156">
    <property type="entry name" value="PDZ domain-like"/>
    <property type="match status" value="2"/>
</dbReference>
<reference evidence="3 5" key="1">
    <citation type="journal article" date="2012" name="Nature">
        <title>Algal genomes reveal evolutionary mosaicism and the fate of nucleomorphs.</title>
        <authorList>
            <consortium name="DOE Joint Genome Institute"/>
            <person name="Curtis B.A."/>
            <person name="Tanifuji G."/>
            <person name="Burki F."/>
            <person name="Gruber A."/>
            <person name="Irimia M."/>
            <person name="Maruyama S."/>
            <person name="Arias M.C."/>
            <person name="Ball S.G."/>
            <person name="Gile G.H."/>
            <person name="Hirakawa Y."/>
            <person name="Hopkins J.F."/>
            <person name="Kuo A."/>
            <person name="Rensing S.A."/>
            <person name="Schmutz J."/>
            <person name="Symeonidi A."/>
            <person name="Elias M."/>
            <person name="Eveleigh R.J."/>
            <person name="Herman E.K."/>
            <person name="Klute M.J."/>
            <person name="Nakayama T."/>
            <person name="Obornik M."/>
            <person name="Reyes-Prieto A."/>
            <person name="Armbrust E.V."/>
            <person name="Aves S.J."/>
            <person name="Beiko R.G."/>
            <person name="Coutinho P."/>
            <person name="Dacks J.B."/>
            <person name="Durnford D.G."/>
            <person name="Fast N.M."/>
            <person name="Green B.R."/>
            <person name="Grisdale C.J."/>
            <person name="Hempel F."/>
            <person name="Henrissat B."/>
            <person name="Hoppner M.P."/>
            <person name="Ishida K."/>
            <person name="Kim E."/>
            <person name="Koreny L."/>
            <person name="Kroth P.G."/>
            <person name="Liu Y."/>
            <person name="Malik S.B."/>
            <person name="Maier U.G."/>
            <person name="McRose D."/>
            <person name="Mock T."/>
            <person name="Neilson J.A."/>
            <person name="Onodera N.T."/>
            <person name="Poole A.M."/>
            <person name="Pritham E.J."/>
            <person name="Richards T.A."/>
            <person name="Rocap G."/>
            <person name="Roy S.W."/>
            <person name="Sarai C."/>
            <person name="Schaack S."/>
            <person name="Shirato S."/>
            <person name="Slamovits C.H."/>
            <person name="Spencer D.F."/>
            <person name="Suzuki S."/>
            <person name="Worden A.Z."/>
            <person name="Zauner S."/>
            <person name="Barry K."/>
            <person name="Bell C."/>
            <person name="Bharti A.K."/>
            <person name="Crow J.A."/>
            <person name="Grimwood J."/>
            <person name="Kramer R."/>
            <person name="Lindquist E."/>
            <person name="Lucas S."/>
            <person name="Salamov A."/>
            <person name="McFadden G.I."/>
            <person name="Lane C.E."/>
            <person name="Keeling P.J."/>
            <person name="Gray M.W."/>
            <person name="Grigoriev I.V."/>
            <person name="Archibald J.M."/>
        </authorList>
    </citation>
    <scope>NUCLEOTIDE SEQUENCE</scope>
    <source>
        <strain evidence="3 5">CCMP2712</strain>
    </source>
</reference>
<feature type="domain" description="PDZ" evidence="2">
    <location>
        <begin position="7"/>
        <end position="76"/>
    </location>
</feature>
<sequence>MAQTLLEQVGAELLDGDECLLVSDVRAYGWFWAYGIEVDDKVIEINGERPTSVDSLCAMLQDKTASSLDMTVFDKDGKLSQFHFSIPLNSPELHCLGMFIEIDPSSKQHIVTGIIPESPAARGKILLGSCIRSIDDEGLYGKSLANIRKLIFGSQEALCKVCHQGPGSPRVVESYIERKHQKRDGYNSGDDCEYADGWSDKQHAVSSALNKVAAWQEEQLSARQLGGKKSDRDIEVHQEQFDLSLPSSDSSRQMLLDACTASNRGNKELFDDKIADIQPMLDSMTVKASQERRKADFLRDKHEQLSQTLNWIEEEVDRLSQPKECVL</sequence>
<dbReference type="EMBL" id="JH992988">
    <property type="protein sequence ID" value="EKX47911.1"/>
    <property type="molecule type" value="Genomic_DNA"/>
</dbReference>
<dbReference type="Proteomes" id="UP000011087">
    <property type="component" value="Unassembled WGS sequence"/>
</dbReference>
<reference evidence="4" key="3">
    <citation type="submission" date="2015-06" db="UniProtKB">
        <authorList>
            <consortium name="EnsemblProtists"/>
        </authorList>
    </citation>
    <scope>IDENTIFICATION</scope>
</reference>